<dbReference type="Proteomes" id="UP001386955">
    <property type="component" value="Unassembled WGS sequence"/>
</dbReference>
<protein>
    <submittedName>
        <fullName evidence="2">Uncharacterized protein</fullName>
    </submittedName>
</protein>
<dbReference type="PANTHER" id="PTHR31350">
    <property type="entry name" value="SI:DKEY-261L7.2"/>
    <property type="match status" value="1"/>
</dbReference>
<evidence type="ECO:0000256" key="1">
    <source>
        <dbReference type="SAM" id="Phobius"/>
    </source>
</evidence>
<organism evidence="2 3">
    <name type="scientific">Psophocarpus tetragonolobus</name>
    <name type="common">Winged bean</name>
    <name type="synonym">Dolichos tetragonolobus</name>
    <dbReference type="NCBI Taxonomy" id="3891"/>
    <lineage>
        <taxon>Eukaryota</taxon>
        <taxon>Viridiplantae</taxon>
        <taxon>Streptophyta</taxon>
        <taxon>Embryophyta</taxon>
        <taxon>Tracheophyta</taxon>
        <taxon>Spermatophyta</taxon>
        <taxon>Magnoliopsida</taxon>
        <taxon>eudicotyledons</taxon>
        <taxon>Gunneridae</taxon>
        <taxon>Pentapetalae</taxon>
        <taxon>rosids</taxon>
        <taxon>fabids</taxon>
        <taxon>Fabales</taxon>
        <taxon>Fabaceae</taxon>
        <taxon>Papilionoideae</taxon>
        <taxon>50 kb inversion clade</taxon>
        <taxon>NPAAA clade</taxon>
        <taxon>indigoferoid/millettioid clade</taxon>
        <taxon>Phaseoleae</taxon>
        <taxon>Psophocarpus</taxon>
    </lineage>
</organism>
<keyword evidence="1" id="KW-1133">Transmembrane helix</keyword>
<keyword evidence="1" id="KW-0472">Membrane</keyword>
<evidence type="ECO:0000313" key="2">
    <source>
        <dbReference type="EMBL" id="KAK7401354.1"/>
    </source>
</evidence>
<reference evidence="2 3" key="1">
    <citation type="submission" date="2024-01" db="EMBL/GenBank/DDBJ databases">
        <title>The genomes of 5 underutilized Papilionoideae crops provide insights into root nodulation and disease resistanc.</title>
        <authorList>
            <person name="Jiang F."/>
        </authorList>
    </citation>
    <scope>NUCLEOTIDE SEQUENCE [LARGE SCALE GENOMIC DNA]</scope>
    <source>
        <strain evidence="2">DUOXIRENSHENG_FW03</strain>
        <tissue evidence="2">Leaves</tissue>
    </source>
</reference>
<dbReference type="PANTHER" id="PTHR31350:SF29">
    <property type="entry name" value="PROTEIN SIRB1 N-TERMINAL DOMAIN-CONTAINING PROTEIN"/>
    <property type="match status" value="1"/>
</dbReference>
<comment type="caution">
    <text evidence="2">The sequence shown here is derived from an EMBL/GenBank/DDBJ whole genome shotgun (WGS) entry which is preliminary data.</text>
</comment>
<keyword evidence="1" id="KW-0812">Transmembrane</keyword>
<dbReference type="EMBL" id="JAYMYS010000003">
    <property type="protein sequence ID" value="KAK7401354.1"/>
    <property type="molecule type" value="Genomic_DNA"/>
</dbReference>
<keyword evidence="3" id="KW-1185">Reference proteome</keyword>
<evidence type="ECO:0000313" key="3">
    <source>
        <dbReference type="Proteomes" id="UP001386955"/>
    </source>
</evidence>
<feature type="transmembrane region" description="Helical" evidence="1">
    <location>
        <begin position="132"/>
        <end position="152"/>
    </location>
</feature>
<dbReference type="AlphaFoldDB" id="A0AAN9SNG6"/>
<proteinExistence type="predicted"/>
<name>A0AAN9SNG6_PSOTE</name>
<gene>
    <name evidence="2" type="ORF">VNO78_12773</name>
</gene>
<accession>A0AAN9SNG6</accession>
<sequence length="196" mass="22853">MSCRNLIDLLQYIEQVLTHRAGSAVMLSLIYSEFLIKLQLWSLLYFDAQFFFPLDALTLPTGYHKQKSKDGSQIALAMAAHHRLDRGVWTSVCFGDMRCSLSVYFWNLDVVMQWRNANFSIQTRFCGDKGRIINLCPLFSFYFFIIGFRLGMGMRSYRSKDRVLAIWLALHGCAHLHKWYLPKFSCGAVEREKREV</sequence>